<proteinExistence type="predicted"/>
<evidence type="ECO:0000313" key="2">
    <source>
        <dbReference type="Proteomes" id="UP000309174"/>
    </source>
</evidence>
<dbReference type="EMBL" id="VCKW01000483">
    <property type="protein sequence ID" value="TMQ84016.1"/>
    <property type="molecule type" value="Genomic_DNA"/>
</dbReference>
<organism evidence="1 2">
    <name type="scientific">Actinomadura soli</name>
    <dbReference type="NCBI Taxonomy" id="2508997"/>
    <lineage>
        <taxon>Bacteria</taxon>
        <taxon>Bacillati</taxon>
        <taxon>Actinomycetota</taxon>
        <taxon>Actinomycetes</taxon>
        <taxon>Streptosporangiales</taxon>
        <taxon>Thermomonosporaceae</taxon>
        <taxon>Actinomadura</taxon>
    </lineage>
</organism>
<dbReference type="SUPFAM" id="SSF56219">
    <property type="entry name" value="DNase I-like"/>
    <property type="match status" value="1"/>
</dbReference>
<dbReference type="Gene3D" id="3.60.10.10">
    <property type="entry name" value="Endonuclease/exonuclease/phosphatase"/>
    <property type="match status" value="1"/>
</dbReference>
<dbReference type="RefSeq" id="WP_138650623.1">
    <property type="nucleotide sequence ID" value="NZ_VCKW01000483.1"/>
</dbReference>
<keyword evidence="2" id="KW-1185">Reference proteome</keyword>
<dbReference type="GO" id="GO:0004527">
    <property type="term" value="F:exonuclease activity"/>
    <property type="evidence" value="ECO:0007669"/>
    <property type="project" value="UniProtKB-KW"/>
</dbReference>
<dbReference type="GO" id="GO:0004519">
    <property type="term" value="F:endonuclease activity"/>
    <property type="evidence" value="ECO:0007669"/>
    <property type="project" value="UniProtKB-KW"/>
</dbReference>
<dbReference type="OrthoDB" id="3481322at2"/>
<gene>
    <name evidence="1" type="ORF">ETD83_40950</name>
</gene>
<dbReference type="AlphaFoldDB" id="A0A5C4IYG2"/>
<accession>A0A5C4IYG2</accession>
<keyword evidence="1" id="KW-0378">Hydrolase</keyword>
<sequence>MGELLTVLSINTQYGGQWGPLADLIADIRPDVLLTQELTDWGRDPRLQGAAERELEWRGWGLRFLVAPSPVHNHTAVAFRPDRLAFRHFETKYSHLTENGYGVAVLADRDASDDDPGLAVISAHLTAYSAEAAATEAQRMIGRLHRYGGQGILGGDINHMPVGDPEPDWDAVEPYNRSSRCLPRSSPDEPWRGNRIVGEKLGVALVDVAAHLADTTGRLDLRDPTATGGLRVDQFHVTANLRDALIEYEWLPAPSDHHAIAMSLDMTRAGPG</sequence>
<keyword evidence="1" id="KW-0540">Nuclease</keyword>
<reference evidence="1 2" key="1">
    <citation type="submission" date="2019-05" db="EMBL/GenBank/DDBJ databases">
        <title>Draft genome sequence of Actinomadura sp. 14C53.</title>
        <authorList>
            <person name="Saricaoglu S."/>
            <person name="Isik K."/>
        </authorList>
    </citation>
    <scope>NUCLEOTIDE SEQUENCE [LARGE SCALE GENOMIC DNA]</scope>
    <source>
        <strain evidence="1 2">14C53</strain>
    </source>
</reference>
<keyword evidence="1" id="KW-0255">Endonuclease</keyword>
<feature type="non-terminal residue" evidence="1">
    <location>
        <position position="272"/>
    </location>
</feature>
<name>A0A5C4IYG2_9ACTN</name>
<dbReference type="InterPro" id="IPR036691">
    <property type="entry name" value="Endo/exonu/phosph_ase_sf"/>
</dbReference>
<keyword evidence="1" id="KW-0269">Exonuclease</keyword>
<dbReference type="Proteomes" id="UP000309174">
    <property type="component" value="Unassembled WGS sequence"/>
</dbReference>
<comment type="caution">
    <text evidence="1">The sequence shown here is derived from an EMBL/GenBank/DDBJ whole genome shotgun (WGS) entry which is preliminary data.</text>
</comment>
<protein>
    <submittedName>
        <fullName evidence="1">Endonuclease/exonuclease/phosphatase family protein</fullName>
    </submittedName>
</protein>
<evidence type="ECO:0000313" key="1">
    <source>
        <dbReference type="EMBL" id="TMQ84016.1"/>
    </source>
</evidence>